<proteinExistence type="predicted"/>
<evidence type="ECO:0000313" key="3">
    <source>
        <dbReference type="Proteomes" id="UP000503011"/>
    </source>
</evidence>
<sequence length="245" mass="27995">MPPLNDPASRQSAQDLLTRWYENHYSTTAATADGTFFERYLHRSMETPYGPHTRFTRVLEVGGNRGEHVPYVRHQFDEYLLTDLREPRPTEQVAADPRVRVAACDVSELPYPDHGFDRVIATCLLHHLADPLTALHEMRRVTAPGGTITILLPTDPGLAYRLGKALATGRTARRRGITDLYQIVTALDHRNHFPSLQAQIRHAFRTDHLAVRWRPFRVPGWHLNAFTVVHAQRATQERTMRNEPG</sequence>
<name>A0A6F8YUK6_9ACTN</name>
<evidence type="ECO:0000259" key="1">
    <source>
        <dbReference type="Pfam" id="PF08241"/>
    </source>
</evidence>
<reference evidence="2 3" key="2">
    <citation type="submission" date="2020-03" db="EMBL/GenBank/DDBJ databases">
        <authorList>
            <person name="Ichikawa N."/>
            <person name="Kimura A."/>
            <person name="Kitahashi Y."/>
            <person name="Uohara A."/>
        </authorList>
    </citation>
    <scope>NUCLEOTIDE SEQUENCE [LARGE SCALE GENOMIC DNA]</scope>
    <source>
        <strain evidence="2 3">NBRC 105367</strain>
    </source>
</reference>
<dbReference type="SUPFAM" id="SSF53335">
    <property type="entry name" value="S-adenosyl-L-methionine-dependent methyltransferases"/>
    <property type="match status" value="1"/>
</dbReference>
<dbReference type="InterPro" id="IPR029063">
    <property type="entry name" value="SAM-dependent_MTases_sf"/>
</dbReference>
<gene>
    <name evidence="2" type="ORF">Psuf_068340</name>
</gene>
<dbReference type="Gene3D" id="3.40.50.150">
    <property type="entry name" value="Vaccinia Virus protein VP39"/>
    <property type="match status" value="1"/>
</dbReference>
<dbReference type="GO" id="GO:0008757">
    <property type="term" value="F:S-adenosylmethionine-dependent methyltransferase activity"/>
    <property type="evidence" value="ECO:0007669"/>
    <property type="project" value="InterPro"/>
</dbReference>
<dbReference type="Pfam" id="PF08241">
    <property type="entry name" value="Methyltransf_11"/>
    <property type="match status" value="1"/>
</dbReference>
<dbReference type="RefSeq" id="WP_173161425.1">
    <property type="nucleotide sequence ID" value="NZ_AP022871.1"/>
</dbReference>
<accession>A0A6F8YUK6</accession>
<dbReference type="EMBL" id="AP022871">
    <property type="protein sequence ID" value="BCB89521.1"/>
    <property type="molecule type" value="Genomic_DNA"/>
</dbReference>
<keyword evidence="3" id="KW-1185">Reference proteome</keyword>
<evidence type="ECO:0000313" key="2">
    <source>
        <dbReference type="EMBL" id="BCB89521.1"/>
    </source>
</evidence>
<protein>
    <recommendedName>
        <fullName evidence="1">Methyltransferase type 11 domain-containing protein</fullName>
    </recommendedName>
</protein>
<feature type="domain" description="Methyltransferase type 11" evidence="1">
    <location>
        <begin position="59"/>
        <end position="149"/>
    </location>
</feature>
<dbReference type="CDD" id="cd02440">
    <property type="entry name" value="AdoMet_MTases"/>
    <property type="match status" value="1"/>
</dbReference>
<dbReference type="Proteomes" id="UP000503011">
    <property type="component" value="Chromosome"/>
</dbReference>
<organism evidence="2 3">
    <name type="scientific">Phytohabitans suffuscus</name>
    <dbReference type="NCBI Taxonomy" id="624315"/>
    <lineage>
        <taxon>Bacteria</taxon>
        <taxon>Bacillati</taxon>
        <taxon>Actinomycetota</taxon>
        <taxon>Actinomycetes</taxon>
        <taxon>Micromonosporales</taxon>
        <taxon>Micromonosporaceae</taxon>
    </lineage>
</organism>
<dbReference type="InterPro" id="IPR013216">
    <property type="entry name" value="Methyltransf_11"/>
</dbReference>
<reference evidence="2 3" key="1">
    <citation type="submission" date="2020-03" db="EMBL/GenBank/DDBJ databases">
        <title>Whole genome shotgun sequence of Phytohabitans suffuscus NBRC 105367.</title>
        <authorList>
            <person name="Komaki H."/>
            <person name="Tamura T."/>
        </authorList>
    </citation>
    <scope>NUCLEOTIDE SEQUENCE [LARGE SCALE GENOMIC DNA]</scope>
    <source>
        <strain evidence="2 3">NBRC 105367</strain>
    </source>
</reference>
<dbReference type="KEGG" id="psuu:Psuf_068340"/>
<dbReference type="AlphaFoldDB" id="A0A6F8YUK6"/>